<dbReference type="InterPro" id="IPR051310">
    <property type="entry name" value="MCP_chemotaxis"/>
</dbReference>
<dbReference type="CDD" id="cd12912">
    <property type="entry name" value="PDC2_MCP_like"/>
    <property type="match status" value="1"/>
</dbReference>
<dbReference type="InterPro" id="IPR003660">
    <property type="entry name" value="HAMP_dom"/>
</dbReference>
<dbReference type="PROSITE" id="PS50111">
    <property type="entry name" value="CHEMOTAXIS_TRANSDUC_2"/>
    <property type="match status" value="1"/>
</dbReference>
<dbReference type="GO" id="GO:0004888">
    <property type="term" value="F:transmembrane signaling receptor activity"/>
    <property type="evidence" value="ECO:0007669"/>
    <property type="project" value="InterPro"/>
</dbReference>
<dbReference type="GO" id="GO:0007165">
    <property type="term" value="P:signal transduction"/>
    <property type="evidence" value="ECO:0007669"/>
    <property type="project" value="UniProtKB-KW"/>
</dbReference>
<dbReference type="GO" id="GO:0006935">
    <property type="term" value="P:chemotaxis"/>
    <property type="evidence" value="ECO:0007669"/>
    <property type="project" value="InterPro"/>
</dbReference>
<dbReference type="AlphaFoldDB" id="A0A7Z2JH52"/>
<dbReference type="InterPro" id="IPR029151">
    <property type="entry name" value="Sensor-like_sf"/>
</dbReference>
<dbReference type="PROSITE" id="PS50885">
    <property type="entry name" value="HAMP"/>
    <property type="match status" value="1"/>
</dbReference>
<dbReference type="InterPro" id="IPR033462">
    <property type="entry name" value="Cache_3-Cache_2"/>
</dbReference>
<dbReference type="PANTHER" id="PTHR43531">
    <property type="entry name" value="PROTEIN ICFG"/>
    <property type="match status" value="1"/>
</dbReference>
<dbReference type="Proteomes" id="UP000433577">
    <property type="component" value="Chromosome 2"/>
</dbReference>
<reference evidence="7 8" key="1">
    <citation type="submission" date="2019-12" db="EMBL/GenBank/DDBJ databases">
        <title>Paraburkholderia acidiphila 7Q-K02 sp. nov and Paraburkholderia acidisoli DHF22 sp. nov., two strains isolated from forest soil.</title>
        <authorList>
            <person name="Gao Z."/>
            <person name="Qiu L."/>
        </authorList>
    </citation>
    <scope>NUCLEOTIDE SEQUENCE [LARGE SCALE GENOMIC DNA]</scope>
    <source>
        <strain evidence="7 8">DHF22</strain>
    </source>
</reference>
<dbReference type="FunFam" id="1.10.287.950:FF:000001">
    <property type="entry name" value="Methyl-accepting chemotaxis sensory transducer"/>
    <property type="match status" value="1"/>
</dbReference>
<feature type="domain" description="Methyl-accepting transducer" evidence="5">
    <location>
        <begin position="415"/>
        <end position="644"/>
    </location>
</feature>
<keyword evidence="2" id="KW-0488">Methylation</keyword>
<sequence length="661" mass="69202">MLSRISRRTSVGVRLALLSCVIVALIFAAFTWALTRTAATQLGDQVRARIAEKDHSVASSISLIDGALDAEVDRAMTLFASFLPGDFALDASQTVDIAGQATPTFKSGDHVLNLDFTVPDQFLARSGAIATIFARSGDDFVRVTTSLKKQDGTRAIGTLLDRKGPAYAPILANRSYTGLAQLFGKQYITQYRPIHDASGKVIGALFVGVDVGAQIDALKSEIAKLKIGATGYYFVIDASNGPARGTFLVHPAAAGRHYDDHDAPWSKMLEAREGTLDYRSADATLNEHDARDKFASFVTVPQWQWLVGGVAADDEIMADVTATRDRFAAIGLVLVAAFAALSIYAARRLVSRPLDAAAHAAGQLAAGDLTVRIGSDTALHADGTPMNADEIGRLTRAIDGIGEGLAQIVSQVRGATAQMNEDTSRIATGSGEIAARIASQASSLEETAASMEELTSTVQQNAEHASRANTVVSSAADAALGGGQAVERVVETMNDISRASQKIADITGVIDGIAFQTNILALNAAVEAARAGEHGKGFAVVASEVRSLAQRSATAAKEIAALIAESSATVQTGYRLAGEASTTMRDIVARVEEVRGIIGEISVASREQSGGIEQVNIAVSQIGAATQQNAALVGDAERAAAALNEHATTLAELVSVFKVRD</sequence>
<dbReference type="GO" id="GO:0005886">
    <property type="term" value="C:plasma membrane"/>
    <property type="evidence" value="ECO:0007669"/>
    <property type="project" value="TreeGrafter"/>
</dbReference>
<dbReference type="Pfam" id="PF00672">
    <property type="entry name" value="HAMP"/>
    <property type="match status" value="1"/>
</dbReference>
<evidence type="ECO:0000256" key="3">
    <source>
        <dbReference type="ARBA" id="ARBA00029447"/>
    </source>
</evidence>
<protein>
    <submittedName>
        <fullName evidence="7">HAMP domain-containing protein</fullName>
    </submittedName>
</protein>
<dbReference type="EMBL" id="CP046914">
    <property type="protein sequence ID" value="QGZ63713.1"/>
    <property type="molecule type" value="Genomic_DNA"/>
</dbReference>
<comment type="similarity">
    <text evidence="3">Belongs to the methyl-accepting chemotaxis (MCP) protein family.</text>
</comment>
<keyword evidence="4" id="KW-0807">Transducer</keyword>
<dbReference type="InterPro" id="IPR004090">
    <property type="entry name" value="Chemotax_Me-accpt_rcpt"/>
</dbReference>
<dbReference type="OrthoDB" id="9763018at2"/>
<dbReference type="Gene3D" id="3.30.450.20">
    <property type="entry name" value="PAS domain"/>
    <property type="match status" value="1"/>
</dbReference>
<dbReference type="PRINTS" id="PR00260">
    <property type="entry name" value="CHEMTRNSDUCR"/>
</dbReference>
<evidence type="ECO:0000313" key="8">
    <source>
        <dbReference type="Proteomes" id="UP000433577"/>
    </source>
</evidence>
<dbReference type="SMART" id="SM00283">
    <property type="entry name" value="MA"/>
    <property type="match status" value="1"/>
</dbReference>
<proteinExistence type="inferred from homology"/>
<dbReference type="InterPro" id="IPR004089">
    <property type="entry name" value="MCPsignal_dom"/>
</dbReference>
<keyword evidence="8" id="KW-1185">Reference proteome</keyword>
<dbReference type="PANTHER" id="PTHR43531:SF14">
    <property type="entry name" value="METHYL-ACCEPTING CHEMOTAXIS PROTEIN I-RELATED"/>
    <property type="match status" value="1"/>
</dbReference>
<dbReference type="CDD" id="cd11386">
    <property type="entry name" value="MCP_signal"/>
    <property type="match status" value="1"/>
</dbReference>
<dbReference type="SUPFAM" id="SSF103190">
    <property type="entry name" value="Sensory domain-like"/>
    <property type="match status" value="1"/>
</dbReference>
<evidence type="ECO:0000256" key="2">
    <source>
        <dbReference type="ARBA" id="ARBA00022481"/>
    </source>
</evidence>
<dbReference type="SUPFAM" id="SSF58104">
    <property type="entry name" value="Methyl-accepting chemotaxis protein (MCP) signaling domain"/>
    <property type="match status" value="1"/>
</dbReference>
<dbReference type="RefSeq" id="WP_158952703.1">
    <property type="nucleotide sequence ID" value="NZ_CP046914.1"/>
</dbReference>
<gene>
    <name evidence="7" type="ORF">FAZ98_18255</name>
</gene>
<dbReference type="KEGG" id="pacs:FAZ98_18255"/>
<dbReference type="SMART" id="SM00304">
    <property type="entry name" value="HAMP"/>
    <property type="match status" value="1"/>
</dbReference>
<evidence type="ECO:0000313" key="7">
    <source>
        <dbReference type="EMBL" id="QGZ63713.1"/>
    </source>
</evidence>
<name>A0A7Z2JH52_9BURK</name>
<evidence type="ECO:0000259" key="6">
    <source>
        <dbReference type="PROSITE" id="PS50885"/>
    </source>
</evidence>
<evidence type="ECO:0000259" key="5">
    <source>
        <dbReference type="PROSITE" id="PS50111"/>
    </source>
</evidence>
<dbReference type="Pfam" id="PF17201">
    <property type="entry name" value="Cache_3-Cache_2"/>
    <property type="match status" value="1"/>
</dbReference>
<accession>A0A7Z2JH52</accession>
<evidence type="ECO:0000256" key="1">
    <source>
        <dbReference type="ARBA" id="ARBA00004370"/>
    </source>
</evidence>
<evidence type="ECO:0000256" key="4">
    <source>
        <dbReference type="PROSITE-ProRule" id="PRU00284"/>
    </source>
</evidence>
<dbReference type="Gene3D" id="1.10.287.950">
    <property type="entry name" value="Methyl-accepting chemotaxis protein"/>
    <property type="match status" value="1"/>
</dbReference>
<feature type="domain" description="HAMP" evidence="6">
    <location>
        <begin position="348"/>
        <end position="410"/>
    </location>
</feature>
<comment type="subcellular location">
    <subcellularLocation>
        <location evidence="1">Membrane</location>
    </subcellularLocation>
</comment>
<organism evidence="7 8">
    <name type="scientific">Paraburkholderia acidisoli</name>
    <dbReference type="NCBI Taxonomy" id="2571748"/>
    <lineage>
        <taxon>Bacteria</taxon>
        <taxon>Pseudomonadati</taxon>
        <taxon>Pseudomonadota</taxon>
        <taxon>Betaproteobacteria</taxon>
        <taxon>Burkholderiales</taxon>
        <taxon>Burkholderiaceae</taxon>
        <taxon>Paraburkholderia</taxon>
    </lineage>
</organism>
<dbReference type="Pfam" id="PF00015">
    <property type="entry name" value="MCPsignal"/>
    <property type="match status" value="1"/>
</dbReference>